<dbReference type="EMBL" id="JAINDJ010000005">
    <property type="protein sequence ID" value="KAG9446420.1"/>
    <property type="molecule type" value="Genomic_DNA"/>
</dbReference>
<reference evidence="4 5" key="1">
    <citation type="submission" date="2021-07" db="EMBL/GenBank/DDBJ databases">
        <title>The Aristolochia fimbriata genome: insights into angiosperm evolution, floral development and chemical biosynthesis.</title>
        <authorList>
            <person name="Jiao Y."/>
        </authorList>
    </citation>
    <scope>NUCLEOTIDE SEQUENCE [LARGE SCALE GENOMIC DNA]</scope>
    <source>
        <strain evidence="4">IBCAS-2021</strain>
        <tissue evidence="4">Leaf</tissue>
    </source>
</reference>
<dbReference type="GO" id="GO:0012505">
    <property type="term" value="C:endomembrane system"/>
    <property type="evidence" value="ECO:0007669"/>
    <property type="project" value="UniProtKB-SubCell"/>
</dbReference>
<dbReference type="SUPFAM" id="SSF46938">
    <property type="entry name" value="CRAL/TRIO N-terminal domain"/>
    <property type="match status" value="1"/>
</dbReference>
<evidence type="ECO:0000313" key="4">
    <source>
        <dbReference type="EMBL" id="KAG9446420.1"/>
    </source>
</evidence>
<keyword evidence="5" id="KW-1185">Reference proteome</keyword>
<dbReference type="InterPro" id="IPR036273">
    <property type="entry name" value="CRAL/TRIO_N_dom_sf"/>
</dbReference>
<evidence type="ECO:0000256" key="3">
    <source>
        <dbReference type="SAM" id="Phobius"/>
    </source>
</evidence>
<evidence type="ECO:0000256" key="2">
    <source>
        <dbReference type="SAM" id="MobiDB-lite"/>
    </source>
</evidence>
<comment type="subcellular location">
    <subcellularLocation>
        <location evidence="1">Endomembrane system</location>
        <topology evidence="1">Peripheral membrane protein</topology>
    </subcellularLocation>
</comment>
<sequence length="458" mass="51828">MNHGTASLEVEATATPGSSPDFQLDHRRRRGERNKFTVDVQKLREREREGGREKIILVRLVIPSNRTCRRPACFLFVTVVVLIVVVSGDFFFHQILFVDGRSESVASSYKFRIGSDGGKRALAMPGKLILIQEETRGGESAMEIVENESGGFRSRSFRKKQMNNSNRFSDPTRKRFKRRVNQWPPAAFSEFESDAENDELVYVFRQVLVARELLQPRLEDYRLMKRYLKAGKYDIEKAVKLWKKEYGIDSLLKGGNCDVLAPCRSGKSVPYAPQVESSVSTNRVADKLSSCQDFILYGGSSPQNFLLRVTRFVVQLLLKFFAVLQFAISIFGRTVSVPPAKCNVHSGDCSLDNQLAAKATKSSIVPLYLQRLQKLESLVTELSKKPVEMPFDKDNMLSESLGRIKSIEYDLQKTKKVLHATASKQLELAESLEALKETNGRKRRLCWPSDCKHLNAGS</sequence>
<dbReference type="PANTHER" id="PTHR45657">
    <property type="entry name" value="CRAL-TRIO DOMAIN-CONTAINING PROTEIN YKL091C-RELATED"/>
    <property type="match status" value="1"/>
</dbReference>
<organism evidence="4 5">
    <name type="scientific">Aristolochia fimbriata</name>
    <name type="common">White veined hardy Dutchman's pipe vine</name>
    <dbReference type="NCBI Taxonomy" id="158543"/>
    <lineage>
        <taxon>Eukaryota</taxon>
        <taxon>Viridiplantae</taxon>
        <taxon>Streptophyta</taxon>
        <taxon>Embryophyta</taxon>
        <taxon>Tracheophyta</taxon>
        <taxon>Spermatophyta</taxon>
        <taxon>Magnoliopsida</taxon>
        <taxon>Magnoliidae</taxon>
        <taxon>Piperales</taxon>
        <taxon>Aristolochiaceae</taxon>
        <taxon>Aristolochia</taxon>
    </lineage>
</organism>
<dbReference type="AlphaFoldDB" id="A0AAV7EC45"/>
<feature type="transmembrane region" description="Helical" evidence="3">
    <location>
        <begin position="72"/>
        <end position="92"/>
    </location>
</feature>
<feature type="region of interest" description="Disordered" evidence="2">
    <location>
        <begin position="1"/>
        <end position="26"/>
    </location>
</feature>
<evidence type="ECO:0000256" key="1">
    <source>
        <dbReference type="ARBA" id="ARBA00004184"/>
    </source>
</evidence>
<proteinExistence type="predicted"/>
<dbReference type="Proteomes" id="UP000825729">
    <property type="component" value="Unassembled WGS sequence"/>
</dbReference>
<evidence type="ECO:0000313" key="5">
    <source>
        <dbReference type="Proteomes" id="UP000825729"/>
    </source>
</evidence>
<protein>
    <submittedName>
        <fullName evidence="4">Uncharacterized protein</fullName>
    </submittedName>
</protein>
<dbReference type="PANTHER" id="PTHR45657:SF43">
    <property type="entry name" value="PHOSPHATIDYLINOSITOL_PHOSPHATIDYLCHOLINE TRANSFER PROTEIN SFH9"/>
    <property type="match status" value="1"/>
</dbReference>
<comment type="caution">
    <text evidence="4">The sequence shown here is derived from an EMBL/GenBank/DDBJ whole genome shotgun (WGS) entry which is preliminary data.</text>
</comment>
<keyword evidence="3" id="KW-0472">Membrane</keyword>
<gene>
    <name evidence="4" type="ORF">H6P81_012548</name>
</gene>
<dbReference type="InterPro" id="IPR051026">
    <property type="entry name" value="PI/PC_transfer"/>
</dbReference>
<accession>A0AAV7EC45</accession>
<keyword evidence="3" id="KW-0812">Transmembrane</keyword>
<name>A0AAV7EC45_ARIFI</name>
<keyword evidence="3" id="KW-1133">Transmembrane helix</keyword>